<dbReference type="SUPFAM" id="SSF52540">
    <property type="entry name" value="P-loop containing nucleoside triphosphate hydrolases"/>
    <property type="match status" value="1"/>
</dbReference>
<evidence type="ECO:0000313" key="3">
    <source>
        <dbReference type="Proteomes" id="UP000250831"/>
    </source>
</evidence>
<feature type="domain" description="NACHT" evidence="1">
    <location>
        <begin position="42"/>
        <end position="179"/>
    </location>
</feature>
<dbReference type="OrthoDB" id="8450256at2"/>
<dbReference type="Gene3D" id="3.40.50.300">
    <property type="entry name" value="P-loop containing nucleotide triphosphate hydrolases"/>
    <property type="match status" value="1"/>
</dbReference>
<dbReference type="InterPro" id="IPR007111">
    <property type="entry name" value="NACHT_NTPase"/>
</dbReference>
<dbReference type="InterPro" id="IPR027417">
    <property type="entry name" value="P-loop_NTPase"/>
</dbReference>
<gene>
    <name evidence="2" type="ORF">DCO56_09435</name>
</gene>
<dbReference type="Pfam" id="PF05729">
    <property type="entry name" value="NACHT"/>
    <property type="match status" value="1"/>
</dbReference>
<evidence type="ECO:0000259" key="1">
    <source>
        <dbReference type="Pfam" id="PF05729"/>
    </source>
</evidence>
<dbReference type="EMBL" id="QCXX01000002">
    <property type="protein sequence ID" value="PUV25151.1"/>
    <property type="molecule type" value="Genomic_DNA"/>
</dbReference>
<keyword evidence="3" id="KW-1185">Reference proteome</keyword>
<reference evidence="2 3" key="1">
    <citation type="submission" date="2018-04" db="EMBL/GenBank/DDBJ databases">
        <title>Sphingobacterium sp. M46 Genome.</title>
        <authorList>
            <person name="Cheng J."/>
            <person name="Li Y."/>
        </authorList>
    </citation>
    <scope>NUCLEOTIDE SEQUENCE [LARGE SCALE GENOMIC DNA]</scope>
    <source>
        <strain evidence="2 3">M46</strain>
    </source>
</reference>
<proteinExistence type="predicted"/>
<accession>A0A363NWW9</accession>
<dbReference type="RefSeq" id="WP_108633484.1">
    <property type="nucleotide sequence ID" value="NZ_QCXX01000002.1"/>
</dbReference>
<dbReference type="AlphaFoldDB" id="A0A363NWW9"/>
<organism evidence="2 3">
    <name type="scientific">Sphingobacterium athyrii</name>
    <dbReference type="NCBI Taxonomy" id="2152717"/>
    <lineage>
        <taxon>Bacteria</taxon>
        <taxon>Pseudomonadati</taxon>
        <taxon>Bacteroidota</taxon>
        <taxon>Sphingobacteriia</taxon>
        <taxon>Sphingobacteriales</taxon>
        <taxon>Sphingobacteriaceae</taxon>
        <taxon>Sphingobacterium</taxon>
    </lineage>
</organism>
<sequence length="1196" mass="140294">MKSEYYELRYIETSTKESNTFSLFDESKERLTLLDLVYSHDRILLLGNPGIGKTTELKHLFKILWEEKNVNKLVPLFVNVKNFRQTSTIDDIIQFDGWKKMPSVIFIFDGLDEIGNIQDFISELENFMSKYSKLKLKFLISCRTNIYQKYLINISKFEIAYLKNLSYYQIDQILKEKFKLEIPHKEVEQYFTLLQTPFNLDLFASYYAQNGKFPDSQKDSWELFLNEQIENARLKLIKRFSIPKALMTSALQQVAVTNELMQQNAIEEEDLLKLLGNNGIEIFQELPFITKLQSTDSYVFIHKNYQEYFAAQYISSLSDDEIIKFISADSIYRIKPSLFNTTTFLLNILEGEKLDILKKWLFDYEIEILFFADSNRINPALQNEIFESYFKDICINKTFWISHNGKIPLNHLAKFAGFDFLIKEIRSRNNQNRPRVSALEVLSHKSLLDEEKNIVKEEFLKILTNEERPIQAEILRSIKSQNLHKEDPGFLLEVLQLTKNSGNRDIAHQIISIYSDLEDFENDDELLISEVKYYFSARDNTIRGTEHHIAHMILSTNDRELHLKLLSILFDDNYGLNSKSIFYDNFNNKLIERAKIFSEDYSYVIKLTEIAFAGDHRITNNPVLQNLLVEIEITPEIIVHILKKEHLSTNVLYSICTFLNKPAIDSIVNSYETGELIFTSPKNIESFRNWLSYHSTDLAFYLEDKFVKTGYIFSSPLKTEAEIQLLIDKRNAFQLYNFNLLFCKNEIIEEIKLYFKKHDVVELSNPEFQKLFFKWYDEFGYHGVQYTIHTVIETALRRYNEVSSEKIINLFNDPYFYLSVIKTALGHSSLKIYTIVKEHILLIDSLTKSIVPKIDFKNVVSIDPNDPGMYTTTKYYRYLKIVLYFDLEYNIQQNKEFYLNALEFGNISSHSFDKENSFIDHVLNRIGDEEVIKAKVSSNILNGDLIYFAKLDHINYAINKELSKCYKKIGEYLIDDQSMALQDNIFEKYLFLIKDPLKFLKSYCKDPKTFEFWYGIKLIKKYNLDNQFILDAALNYLATDEITFVDDAINILFFLNYNGALLHYSKFLEKTISTHLDSSGTFPNDLGNYTILNELNLYESLFNMVYTQSDSNSFYLNLSRKFITGLTSNLSDTEQGYIEIQQILLKIKDNLLLQDYSKVVDHKLFYVNDLIETSNNSHLKSKSTKLSFKDAISLLK</sequence>
<name>A0A363NWW9_9SPHI</name>
<protein>
    <recommendedName>
        <fullName evidence="1">NACHT domain-containing protein</fullName>
    </recommendedName>
</protein>
<dbReference type="Proteomes" id="UP000250831">
    <property type="component" value="Unassembled WGS sequence"/>
</dbReference>
<comment type="caution">
    <text evidence="2">The sequence shown here is derived from an EMBL/GenBank/DDBJ whole genome shotgun (WGS) entry which is preliminary data.</text>
</comment>
<evidence type="ECO:0000313" key="2">
    <source>
        <dbReference type="EMBL" id="PUV25151.1"/>
    </source>
</evidence>